<name>G0R3X3_ICHMU</name>
<dbReference type="InParanoid" id="G0R3X3"/>
<dbReference type="AlphaFoldDB" id="G0R3X3"/>
<protein>
    <submittedName>
        <fullName evidence="2">Uncharacterized protein</fullName>
    </submittedName>
</protein>
<keyword evidence="1" id="KW-0732">Signal</keyword>
<dbReference type="SUPFAM" id="SSF54001">
    <property type="entry name" value="Cysteine proteinases"/>
    <property type="match status" value="1"/>
</dbReference>
<organism evidence="2 3">
    <name type="scientific">Ichthyophthirius multifiliis</name>
    <name type="common">White spot disease agent</name>
    <name type="synonym">Ich</name>
    <dbReference type="NCBI Taxonomy" id="5932"/>
    <lineage>
        <taxon>Eukaryota</taxon>
        <taxon>Sar</taxon>
        <taxon>Alveolata</taxon>
        <taxon>Ciliophora</taxon>
        <taxon>Intramacronucleata</taxon>
        <taxon>Oligohymenophorea</taxon>
        <taxon>Hymenostomatida</taxon>
        <taxon>Ophryoglenina</taxon>
        <taxon>Ichthyophthirius</taxon>
    </lineage>
</organism>
<feature type="chain" id="PRO_5003408418" evidence="1">
    <location>
        <begin position="17"/>
        <end position="570"/>
    </location>
</feature>
<dbReference type="Proteomes" id="UP000008983">
    <property type="component" value="Unassembled WGS sequence"/>
</dbReference>
<dbReference type="OrthoDB" id="1847654at2759"/>
<gene>
    <name evidence="2" type="ORF">IMG5_188030</name>
</gene>
<dbReference type="EMBL" id="GL984315">
    <property type="protein sequence ID" value="EGR27832.1"/>
    <property type="molecule type" value="Genomic_DNA"/>
</dbReference>
<dbReference type="PANTHER" id="PTHR31354">
    <property type="entry name" value="OS01G0793500 PROTEIN"/>
    <property type="match status" value="1"/>
</dbReference>
<evidence type="ECO:0000256" key="1">
    <source>
        <dbReference type="SAM" id="SignalP"/>
    </source>
</evidence>
<dbReference type="GeneID" id="14903905"/>
<accession>G0R3X3</accession>
<dbReference type="RefSeq" id="XP_004027177.1">
    <property type="nucleotide sequence ID" value="XM_004027128.1"/>
</dbReference>
<dbReference type="PANTHER" id="PTHR31354:SF2">
    <property type="entry name" value="OS01G0793500 PROTEIN"/>
    <property type="match status" value="1"/>
</dbReference>
<sequence>MIKILIFLTTILVSYQFNISEQLVNQGYQKKSLYTGFQEFTKKHEDYIDTILVNGFSKSIFEDFSLHSELFNKILKFTKEDQDNLLIQCSKGKKGDFLKFLSQHVGTIGRNGNEKILLESHQDDCFEQIEVEYQQINSKTVQLTFKSGKNKEKGNKCSDTFTIASLENYHVLVIGEENQTYKWTLKNLSEKQINSILTFGLNIFRTCDSFANIVPDLIITVGLFFGGFSSNPYIPLFGSKPAFWQEILNPIFIKHGTGYQWERRNDVFVDLDETEVKPGDLLIITRMDGLDQIIQLGTGSRSGHSVTLLEIDGEMYAVESQDAWYWPKRNIQRNKWSDWKKYAKNAGFNVALLPLREEIRAKFNNKAASEWFKKVEGLPYGYHNFLFGWIDTEKESLPAILDINFLYSVFSLLEKFLPKLVNTFLGEALNQRLKTKDLNLGEIYTVMSQRNITLSQLFSMPEQDSWIYSDGQSMVCSSFVAAVWKAGGIFENLEINATEFTPRDIYQTNFFDLNYKKPAKCLNDGLPYCQIMGKFKMDITSDGYSTIDPYSHMNEKCPSVPPLYSRTKGC</sequence>
<evidence type="ECO:0000313" key="2">
    <source>
        <dbReference type="EMBL" id="EGR27832.1"/>
    </source>
</evidence>
<reference evidence="2 3" key="1">
    <citation type="submission" date="2011-07" db="EMBL/GenBank/DDBJ databases">
        <authorList>
            <person name="Coyne R."/>
            <person name="Brami D."/>
            <person name="Johnson J."/>
            <person name="Hostetler J."/>
            <person name="Hannick L."/>
            <person name="Clark T."/>
            <person name="Cassidy-Hanley D."/>
            <person name="Inman J."/>
        </authorList>
    </citation>
    <scope>NUCLEOTIDE SEQUENCE [LARGE SCALE GENOMIC DNA]</scope>
    <source>
        <strain evidence="2 3">G5</strain>
    </source>
</reference>
<proteinExistence type="predicted"/>
<feature type="signal peptide" evidence="1">
    <location>
        <begin position="1"/>
        <end position="16"/>
    </location>
</feature>
<keyword evidence="3" id="KW-1185">Reference proteome</keyword>
<dbReference type="OMA" id="SYAANMW"/>
<dbReference type="eggNOG" id="ENOG502QPWP">
    <property type="taxonomic scope" value="Eukaryota"/>
</dbReference>
<dbReference type="STRING" id="857967.G0R3X3"/>
<dbReference type="Gene3D" id="3.90.1720.10">
    <property type="entry name" value="endopeptidase domain like (from Nostoc punctiforme)"/>
    <property type="match status" value="1"/>
</dbReference>
<evidence type="ECO:0000313" key="3">
    <source>
        <dbReference type="Proteomes" id="UP000008983"/>
    </source>
</evidence>
<dbReference type="InterPro" id="IPR038765">
    <property type="entry name" value="Papain-like_cys_pep_sf"/>
</dbReference>